<evidence type="ECO:0000313" key="2">
    <source>
        <dbReference type="Proteomes" id="UP000031774"/>
    </source>
</evidence>
<protein>
    <recommendedName>
        <fullName evidence="3">XRE family transcriptional regulator</fullName>
    </recommendedName>
</protein>
<gene>
    <name evidence="1" type="ORF">SVTN_15615</name>
</gene>
<dbReference type="STRING" id="362257.SVTN_15615"/>
<keyword evidence="2" id="KW-1185">Reference proteome</keyword>
<dbReference type="AlphaFoldDB" id="A0A0B5HU96"/>
<dbReference type="Gene3D" id="1.25.40.10">
    <property type="entry name" value="Tetratricopeptide repeat domain"/>
    <property type="match status" value="1"/>
</dbReference>
<name>A0A0B5HU96_9ACTN</name>
<sequence length="415" mass="45988">MGDDRPAWARRIAGERAARDWSQRDAVRALRAHAPSELPSDDSMIRQWKRWEAGALPNDFYRPIIAAVFGTVTNALFPAPSRRDGDSEILAASGMETLEIVSRLNRSDVDNATLDALRITTDRLCSEYPFMPSSQLLIEGRQWLRRVVELHSKSLTLAQHREVLALSGWLALLVGCVEYDSGDRHAAESTRRAALSIATEADHAEVAGWAHEMRAWFALTTGDYRGVIAAAQAGAEVAAHHGVAVQLAGQEAKAWARLGDRRQVEVALDKGRRLLEGMPHPENLDNHFVVDPAKFDFYSMDCYRLVGEDKLARNLAEEVLRAGTDFDGTERSPMRNAEARVTLGVTAAREGDLEQALIMGERALQGDRQSVPSLIMTSRELAAEVKRRYSTEPAAQDYLARLQALGREKPGFLPQ</sequence>
<dbReference type="HOGENOM" id="CLU_055820_0_0_11"/>
<organism evidence="1 2">
    <name type="scientific">Streptomyces vietnamensis</name>
    <dbReference type="NCBI Taxonomy" id="362257"/>
    <lineage>
        <taxon>Bacteria</taxon>
        <taxon>Bacillati</taxon>
        <taxon>Actinomycetota</taxon>
        <taxon>Actinomycetes</taxon>
        <taxon>Kitasatosporales</taxon>
        <taxon>Streptomycetaceae</taxon>
        <taxon>Streptomyces</taxon>
    </lineage>
</organism>
<proteinExistence type="predicted"/>
<dbReference type="RefSeq" id="WP_041129652.1">
    <property type="nucleotide sequence ID" value="NZ_CP010407.1"/>
</dbReference>
<dbReference type="EMBL" id="CP010407">
    <property type="protein sequence ID" value="AJF65625.1"/>
    <property type="molecule type" value="Genomic_DNA"/>
</dbReference>
<dbReference type="KEGG" id="svt:SVTN_15615"/>
<evidence type="ECO:0008006" key="3">
    <source>
        <dbReference type="Google" id="ProtNLM"/>
    </source>
</evidence>
<accession>A0A0B5HU96</accession>
<reference evidence="1 2" key="1">
    <citation type="submission" date="2014-12" db="EMBL/GenBank/DDBJ databases">
        <title>Complete genome sequence of Streptomyces vietnamensis strain GIMV4.0001, a genetic manipulable producer of the benzoisochromanequinone antibiotic granaticin.</title>
        <authorList>
            <person name="Deng M.R."/>
            <person name="Guo J."/>
            <person name="Ma L.Y."/>
            <person name="Feng G.D."/>
            <person name="Mo C.Y."/>
            <person name="Zhu H.H."/>
        </authorList>
    </citation>
    <scope>NUCLEOTIDE SEQUENCE [LARGE SCALE GENOMIC DNA]</scope>
    <source>
        <strain evidence="2">GIMV4.0001</strain>
    </source>
</reference>
<evidence type="ECO:0000313" key="1">
    <source>
        <dbReference type="EMBL" id="AJF65625.1"/>
    </source>
</evidence>
<dbReference type="Proteomes" id="UP000031774">
    <property type="component" value="Chromosome"/>
</dbReference>
<dbReference type="InterPro" id="IPR011990">
    <property type="entry name" value="TPR-like_helical_dom_sf"/>
</dbReference>